<feature type="compositionally biased region" description="Polar residues" evidence="1">
    <location>
        <begin position="86"/>
        <end position="101"/>
    </location>
</feature>
<feature type="chain" id="PRO_5046848210" description="EfeO-type cupredoxin-like domain-containing protein" evidence="2">
    <location>
        <begin position="21"/>
        <end position="144"/>
    </location>
</feature>
<keyword evidence="5" id="KW-1185">Reference proteome</keyword>
<dbReference type="InterPro" id="IPR028096">
    <property type="entry name" value="EfeO_Cupredoxin"/>
</dbReference>
<accession>A0ABN3USB7</accession>
<feature type="region of interest" description="Disordered" evidence="1">
    <location>
        <begin position="22"/>
        <end position="63"/>
    </location>
</feature>
<comment type="caution">
    <text evidence="4">The sequence shown here is derived from an EMBL/GenBank/DDBJ whole genome shotgun (WGS) entry which is preliminary data.</text>
</comment>
<dbReference type="EMBL" id="BAAARN010000003">
    <property type="protein sequence ID" value="GAA2737629.1"/>
    <property type="molecule type" value="Genomic_DNA"/>
</dbReference>
<evidence type="ECO:0000313" key="5">
    <source>
        <dbReference type="Proteomes" id="UP001501326"/>
    </source>
</evidence>
<dbReference type="Pfam" id="PF13473">
    <property type="entry name" value="Cupredoxin_1"/>
    <property type="match status" value="1"/>
</dbReference>
<proteinExistence type="predicted"/>
<evidence type="ECO:0000256" key="1">
    <source>
        <dbReference type="SAM" id="MobiDB-lite"/>
    </source>
</evidence>
<dbReference type="PANTHER" id="PTHR36507:SF1">
    <property type="entry name" value="BLL1555 PROTEIN"/>
    <property type="match status" value="1"/>
</dbReference>
<feature type="domain" description="EfeO-type cupredoxin-like" evidence="3">
    <location>
        <begin position="54"/>
        <end position="143"/>
    </location>
</feature>
<keyword evidence="2" id="KW-0732">Signal</keyword>
<dbReference type="InterPro" id="IPR052721">
    <property type="entry name" value="ET_Amicyanin"/>
</dbReference>
<dbReference type="Gene3D" id="2.60.40.420">
    <property type="entry name" value="Cupredoxins - blue copper proteins"/>
    <property type="match status" value="1"/>
</dbReference>
<dbReference type="Proteomes" id="UP001501326">
    <property type="component" value="Unassembled WGS sequence"/>
</dbReference>
<sequence length="144" mass="14459">MTRKIALLALVPALALGLSACGSSGTDTAQSSTASPMSSMDMPSSSSTSAAAPSSSSSSTTTEDEAVITIADFAYEVPASVAPGSTITIKNGDSQAHTVTSKDGGFDVKIDPNGTATMKAPDKPGSYTFICTFHANMTGTLVVK</sequence>
<dbReference type="SUPFAM" id="SSF49503">
    <property type="entry name" value="Cupredoxins"/>
    <property type="match status" value="1"/>
</dbReference>
<name>A0ABN3USB7_9MICO</name>
<feature type="compositionally biased region" description="Low complexity" evidence="1">
    <location>
        <begin position="31"/>
        <end position="61"/>
    </location>
</feature>
<reference evidence="4 5" key="1">
    <citation type="journal article" date="2019" name="Int. J. Syst. Evol. Microbiol.">
        <title>The Global Catalogue of Microorganisms (GCM) 10K type strain sequencing project: providing services to taxonomists for standard genome sequencing and annotation.</title>
        <authorList>
            <consortium name="The Broad Institute Genomics Platform"/>
            <consortium name="The Broad Institute Genome Sequencing Center for Infectious Disease"/>
            <person name="Wu L."/>
            <person name="Ma J."/>
        </authorList>
    </citation>
    <scope>NUCLEOTIDE SEQUENCE [LARGE SCALE GENOMIC DNA]</scope>
    <source>
        <strain evidence="4 5">JCM 16378</strain>
    </source>
</reference>
<protein>
    <recommendedName>
        <fullName evidence="3">EfeO-type cupredoxin-like domain-containing protein</fullName>
    </recommendedName>
</protein>
<feature type="signal peptide" evidence="2">
    <location>
        <begin position="1"/>
        <end position="20"/>
    </location>
</feature>
<organism evidence="4 5">
    <name type="scientific">Pedococcus aerophilus</name>
    <dbReference type="NCBI Taxonomy" id="436356"/>
    <lineage>
        <taxon>Bacteria</taxon>
        <taxon>Bacillati</taxon>
        <taxon>Actinomycetota</taxon>
        <taxon>Actinomycetes</taxon>
        <taxon>Micrococcales</taxon>
        <taxon>Intrasporangiaceae</taxon>
        <taxon>Pedococcus</taxon>
    </lineage>
</organism>
<dbReference type="PROSITE" id="PS51257">
    <property type="entry name" value="PROKAR_LIPOPROTEIN"/>
    <property type="match status" value="1"/>
</dbReference>
<gene>
    <name evidence="4" type="ORF">GCM10009867_25550</name>
</gene>
<dbReference type="PANTHER" id="PTHR36507">
    <property type="entry name" value="BLL1555 PROTEIN"/>
    <property type="match status" value="1"/>
</dbReference>
<evidence type="ECO:0000259" key="3">
    <source>
        <dbReference type="Pfam" id="PF13473"/>
    </source>
</evidence>
<dbReference type="InterPro" id="IPR008972">
    <property type="entry name" value="Cupredoxin"/>
</dbReference>
<evidence type="ECO:0000256" key="2">
    <source>
        <dbReference type="SAM" id="SignalP"/>
    </source>
</evidence>
<feature type="region of interest" description="Disordered" evidence="1">
    <location>
        <begin position="86"/>
        <end position="105"/>
    </location>
</feature>
<dbReference type="RefSeq" id="WP_344193985.1">
    <property type="nucleotide sequence ID" value="NZ_BAAARN010000003.1"/>
</dbReference>
<evidence type="ECO:0000313" key="4">
    <source>
        <dbReference type="EMBL" id="GAA2737629.1"/>
    </source>
</evidence>